<sequence>MENSNFGDEEIFSMAKEYLRRMEGSMKHLQEIVKYEIHRFLNSELLRYVSICSEGTFLRMVYSISASWDNYKKIINKLEFLNFENQYLEEVYLRTIFDPIEKIFFLRLTNGLPINENVVSSTNVIHTKLNKITIACIYCSKNSGFGKKITKNNECFISFNNSHKSYIIETRELTLADEKIEIELLNIYSDLYDYTIPGEKLTKISCILFIGDIDNKPPQKTKAKDAKSS</sequence>
<organism evidence="1 2">
    <name type="scientific">Acrobeloides nanus</name>
    <dbReference type="NCBI Taxonomy" id="290746"/>
    <lineage>
        <taxon>Eukaryota</taxon>
        <taxon>Metazoa</taxon>
        <taxon>Ecdysozoa</taxon>
        <taxon>Nematoda</taxon>
        <taxon>Chromadorea</taxon>
        <taxon>Rhabditida</taxon>
        <taxon>Tylenchina</taxon>
        <taxon>Cephalobomorpha</taxon>
        <taxon>Cephaloboidea</taxon>
        <taxon>Cephalobidae</taxon>
        <taxon>Acrobeloides</taxon>
    </lineage>
</organism>
<keyword evidence="1" id="KW-1185">Reference proteome</keyword>
<accession>A0A914CET5</accession>
<evidence type="ECO:0000313" key="1">
    <source>
        <dbReference type="Proteomes" id="UP000887540"/>
    </source>
</evidence>
<evidence type="ECO:0000313" key="2">
    <source>
        <dbReference type="WBParaSite" id="ACRNAN_Path_995.g3824.t1"/>
    </source>
</evidence>
<name>A0A914CET5_9BILA</name>
<protein>
    <submittedName>
        <fullName evidence="2">Uncharacterized protein</fullName>
    </submittedName>
</protein>
<dbReference type="WBParaSite" id="ACRNAN_Path_995.g3824.t1">
    <property type="protein sequence ID" value="ACRNAN_Path_995.g3824.t1"/>
    <property type="gene ID" value="ACRNAN_Path_995.g3824"/>
</dbReference>
<proteinExistence type="predicted"/>
<reference evidence="2" key="1">
    <citation type="submission" date="2022-11" db="UniProtKB">
        <authorList>
            <consortium name="WormBaseParasite"/>
        </authorList>
    </citation>
    <scope>IDENTIFICATION</scope>
</reference>
<dbReference type="AlphaFoldDB" id="A0A914CET5"/>
<dbReference type="Proteomes" id="UP000887540">
    <property type="component" value="Unplaced"/>
</dbReference>